<dbReference type="EMBL" id="MN740735">
    <property type="protein sequence ID" value="QHS81378.1"/>
    <property type="molecule type" value="Genomic_DNA"/>
</dbReference>
<dbReference type="AlphaFoldDB" id="A0A6C0ANP0"/>
<organism evidence="1">
    <name type="scientific">viral metagenome</name>
    <dbReference type="NCBI Taxonomy" id="1070528"/>
    <lineage>
        <taxon>unclassified sequences</taxon>
        <taxon>metagenomes</taxon>
        <taxon>organismal metagenomes</taxon>
    </lineage>
</organism>
<reference evidence="1" key="1">
    <citation type="journal article" date="2020" name="Nature">
        <title>Giant virus diversity and host interactions through global metagenomics.</title>
        <authorList>
            <person name="Schulz F."/>
            <person name="Roux S."/>
            <person name="Paez-Espino D."/>
            <person name="Jungbluth S."/>
            <person name="Walsh D.A."/>
            <person name="Denef V.J."/>
            <person name="McMahon K.D."/>
            <person name="Konstantinidis K.T."/>
            <person name="Eloe-Fadrosh E.A."/>
            <person name="Kyrpides N.C."/>
            <person name="Woyke T."/>
        </authorList>
    </citation>
    <scope>NUCLEOTIDE SEQUENCE</scope>
    <source>
        <strain evidence="1">GVMAG-S-1101161-73</strain>
    </source>
</reference>
<evidence type="ECO:0008006" key="2">
    <source>
        <dbReference type="Google" id="ProtNLM"/>
    </source>
</evidence>
<evidence type="ECO:0000313" key="1">
    <source>
        <dbReference type="EMBL" id="QHS81378.1"/>
    </source>
</evidence>
<sequence>MQPAFNKTYKSTIQGIAFGSLSDDVLKQLFSDGRIFSHFMERMLAQEYGLTHVTGCKGHDLVDPTNPEIKYEQKTFTGNGCKFMPSNMIGQGRHFDKTVFDEKSKGLNYVIVSNVKFPEIQVRFIKGADLAAMYPMGEIKLKDHDKFFNN</sequence>
<proteinExistence type="predicted"/>
<name>A0A6C0ANP0_9ZZZZ</name>
<accession>A0A6C0ANP0</accession>
<protein>
    <recommendedName>
        <fullName evidence="2">Restriction endonuclease</fullName>
    </recommendedName>
</protein>